<dbReference type="PANTHER" id="PTHR19965:SF93">
    <property type="entry name" value="RNA RECOGNITION MOTIF"/>
    <property type="match status" value="1"/>
</dbReference>
<dbReference type="AlphaFoldDB" id="A0A445FZD5"/>
<dbReference type="Pfam" id="PF00076">
    <property type="entry name" value="RRM_1"/>
    <property type="match status" value="1"/>
</dbReference>
<dbReference type="GO" id="GO:0003729">
    <property type="term" value="F:mRNA binding"/>
    <property type="evidence" value="ECO:0007669"/>
    <property type="project" value="TreeGrafter"/>
</dbReference>
<comment type="caution">
    <text evidence="3">The sequence shown here is derived from an EMBL/GenBank/DDBJ whole genome shotgun (WGS) entry which is preliminary data.</text>
</comment>
<keyword evidence="1" id="KW-0694">RNA-binding</keyword>
<protein>
    <submittedName>
        <fullName evidence="3">THO complex subunit 4B isoform A</fullName>
    </submittedName>
</protein>
<organism evidence="3 4">
    <name type="scientific">Glycine soja</name>
    <name type="common">Wild soybean</name>
    <dbReference type="NCBI Taxonomy" id="3848"/>
    <lineage>
        <taxon>Eukaryota</taxon>
        <taxon>Viridiplantae</taxon>
        <taxon>Streptophyta</taxon>
        <taxon>Embryophyta</taxon>
        <taxon>Tracheophyta</taxon>
        <taxon>Spermatophyta</taxon>
        <taxon>Magnoliopsida</taxon>
        <taxon>eudicotyledons</taxon>
        <taxon>Gunneridae</taxon>
        <taxon>Pentapetalae</taxon>
        <taxon>rosids</taxon>
        <taxon>fabids</taxon>
        <taxon>Fabales</taxon>
        <taxon>Fabaceae</taxon>
        <taxon>Papilionoideae</taxon>
        <taxon>50 kb inversion clade</taxon>
        <taxon>NPAAA clade</taxon>
        <taxon>indigoferoid/millettioid clade</taxon>
        <taxon>Phaseoleae</taxon>
        <taxon>Glycine</taxon>
        <taxon>Glycine subgen. Soja</taxon>
    </lineage>
</organism>
<feature type="domain" description="RRM" evidence="2">
    <location>
        <begin position="21"/>
        <end position="58"/>
    </location>
</feature>
<dbReference type="SUPFAM" id="SSF54928">
    <property type="entry name" value="RNA-binding domain, RBD"/>
    <property type="match status" value="1"/>
</dbReference>
<accession>A0A445FZD5</accession>
<sequence>MNSKSGHISVFSPSSVEVNHYDQSGRSKGTAEVVFVRYHDALAAIKKYNNMRLDGKPLQIELAGTSSATPAVTPLCQNNLMGRPNDVHFSSIILYYFLLQHMRKGWRYWVPQCFAQGHLPRGRGEEKDHIRKVSSGYLDHSFERFHRTQTQRGHLKVNGNFGKVTAKDLDDDLERYHLEALSGLKSKMESEITTDSFNDSF</sequence>
<name>A0A445FZD5_GLYSO</name>
<evidence type="ECO:0000259" key="2">
    <source>
        <dbReference type="Pfam" id="PF00076"/>
    </source>
</evidence>
<evidence type="ECO:0000313" key="4">
    <source>
        <dbReference type="Proteomes" id="UP000289340"/>
    </source>
</evidence>
<reference evidence="3 4" key="1">
    <citation type="submission" date="2018-09" db="EMBL/GenBank/DDBJ databases">
        <title>A high-quality reference genome of wild soybean provides a powerful tool to mine soybean genomes.</title>
        <authorList>
            <person name="Xie M."/>
            <person name="Chung C.Y.L."/>
            <person name="Li M.-W."/>
            <person name="Wong F.-L."/>
            <person name="Chan T.-F."/>
            <person name="Lam H.-M."/>
        </authorList>
    </citation>
    <scope>NUCLEOTIDE SEQUENCE [LARGE SCALE GENOMIC DNA]</scope>
    <source>
        <strain evidence="4">cv. W05</strain>
        <tissue evidence="3">Hypocotyl of etiolated seedlings</tissue>
    </source>
</reference>
<evidence type="ECO:0000256" key="1">
    <source>
        <dbReference type="ARBA" id="ARBA00022884"/>
    </source>
</evidence>
<dbReference type="InterPro" id="IPR000504">
    <property type="entry name" value="RRM_dom"/>
</dbReference>
<evidence type="ECO:0000313" key="3">
    <source>
        <dbReference type="EMBL" id="RZB54176.1"/>
    </source>
</evidence>
<dbReference type="InterPro" id="IPR051229">
    <property type="entry name" value="ALYREF_mRNA_export"/>
</dbReference>
<dbReference type="GO" id="GO:0005634">
    <property type="term" value="C:nucleus"/>
    <property type="evidence" value="ECO:0007669"/>
    <property type="project" value="TreeGrafter"/>
</dbReference>
<keyword evidence="4" id="KW-1185">Reference proteome</keyword>
<proteinExistence type="predicted"/>
<dbReference type="InterPro" id="IPR035979">
    <property type="entry name" value="RBD_domain_sf"/>
</dbReference>
<gene>
    <name evidence="3" type="ORF">D0Y65_049882</name>
</gene>
<dbReference type="PANTHER" id="PTHR19965">
    <property type="entry name" value="RNA AND EXPORT FACTOR BINDING PROTEIN"/>
    <property type="match status" value="1"/>
</dbReference>
<dbReference type="InterPro" id="IPR012677">
    <property type="entry name" value="Nucleotide-bd_a/b_plait_sf"/>
</dbReference>
<dbReference type="Proteomes" id="UP000289340">
    <property type="component" value="Chromosome 18"/>
</dbReference>
<dbReference type="Gene3D" id="3.30.70.330">
    <property type="match status" value="1"/>
</dbReference>
<dbReference type="GO" id="GO:0006406">
    <property type="term" value="P:mRNA export from nucleus"/>
    <property type="evidence" value="ECO:0007669"/>
    <property type="project" value="TreeGrafter"/>
</dbReference>
<dbReference type="EMBL" id="QZWG01000018">
    <property type="protein sequence ID" value="RZB54176.1"/>
    <property type="molecule type" value="Genomic_DNA"/>
</dbReference>